<evidence type="ECO:0000313" key="3">
    <source>
        <dbReference type="Proteomes" id="UP001175227"/>
    </source>
</evidence>
<dbReference type="Pfam" id="PF18759">
    <property type="entry name" value="Plavaka"/>
    <property type="match status" value="1"/>
</dbReference>
<reference evidence="2" key="1">
    <citation type="submission" date="2023-06" db="EMBL/GenBank/DDBJ databases">
        <authorList>
            <consortium name="Lawrence Berkeley National Laboratory"/>
            <person name="Ahrendt S."/>
            <person name="Sahu N."/>
            <person name="Indic B."/>
            <person name="Wong-Bajracharya J."/>
            <person name="Merenyi Z."/>
            <person name="Ke H.-M."/>
            <person name="Monk M."/>
            <person name="Kocsube S."/>
            <person name="Drula E."/>
            <person name="Lipzen A."/>
            <person name="Balint B."/>
            <person name="Henrissat B."/>
            <person name="Andreopoulos B."/>
            <person name="Martin F.M."/>
            <person name="Harder C.B."/>
            <person name="Rigling D."/>
            <person name="Ford K.L."/>
            <person name="Foster G.D."/>
            <person name="Pangilinan J."/>
            <person name="Papanicolaou A."/>
            <person name="Barry K."/>
            <person name="LaButti K."/>
            <person name="Viragh M."/>
            <person name="Koriabine M."/>
            <person name="Yan M."/>
            <person name="Riley R."/>
            <person name="Champramary S."/>
            <person name="Plett K.L."/>
            <person name="Tsai I.J."/>
            <person name="Slot J."/>
            <person name="Sipos G."/>
            <person name="Plett J."/>
            <person name="Nagy L.G."/>
            <person name="Grigoriev I.V."/>
        </authorList>
    </citation>
    <scope>NUCLEOTIDE SEQUENCE</scope>
    <source>
        <strain evidence="2">ICMP 16352</strain>
    </source>
</reference>
<name>A0AA39TA38_9AGAR</name>
<protein>
    <submittedName>
        <fullName evidence="2">Uncharacterized protein</fullName>
    </submittedName>
</protein>
<dbReference type="AlphaFoldDB" id="A0AA39TA38"/>
<proteinExistence type="predicted"/>
<comment type="caution">
    <text evidence="2">The sequence shown here is derived from an EMBL/GenBank/DDBJ whole genome shotgun (WGS) entry which is preliminary data.</text>
</comment>
<dbReference type="InterPro" id="IPR041078">
    <property type="entry name" value="Plavaka"/>
</dbReference>
<dbReference type="EMBL" id="JAUEPR010000023">
    <property type="protein sequence ID" value="KAK0475361.1"/>
    <property type="molecule type" value="Genomic_DNA"/>
</dbReference>
<evidence type="ECO:0000256" key="1">
    <source>
        <dbReference type="SAM" id="MobiDB-lite"/>
    </source>
</evidence>
<evidence type="ECO:0000313" key="2">
    <source>
        <dbReference type="EMBL" id="KAK0475361.1"/>
    </source>
</evidence>
<sequence length="220" mass="24957">MPPTPPNPESSLGSQCMDCPASPDVDANDFPEHNDYQQPKISPGSKKYHPHLNGIPCDEHGQYLLPNILPPPPLPQNENLWAPFEDEVQFRIANFLFQKVEMSQGDINHLMELWNLSMLEHEGFGPFQSCDDMYDAIDEIQLGSAPWKCFVCPPDLDLPLSAPDLQHQSYQVCYQDPTVVIANMLANPDFAKEFEMTPYVHLGPDGKRHWSEFMSGNFAW</sequence>
<feature type="region of interest" description="Disordered" evidence="1">
    <location>
        <begin position="1"/>
        <end position="45"/>
    </location>
</feature>
<gene>
    <name evidence="2" type="ORF">IW261DRAFT_1567756</name>
</gene>
<organism evidence="2 3">
    <name type="scientific">Armillaria novae-zelandiae</name>
    <dbReference type="NCBI Taxonomy" id="153914"/>
    <lineage>
        <taxon>Eukaryota</taxon>
        <taxon>Fungi</taxon>
        <taxon>Dikarya</taxon>
        <taxon>Basidiomycota</taxon>
        <taxon>Agaricomycotina</taxon>
        <taxon>Agaricomycetes</taxon>
        <taxon>Agaricomycetidae</taxon>
        <taxon>Agaricales</taxon>
        <taxon>Marasmiineae</taxon>
        <taxon>Physalacriaceae</taxon>
        <taxon>Armillaria</taxon>
    </lineage>
</organism>
<accession>A0AA39TA38</accession>
<keyword evidence="3" id="KW-1185">Reference proteome</keyword>
<dbReference type="Proteomes" id="UP001175227">
    <property type="component" value="Unassembled WGS sequence"/>
</dbReference>